<evidence type="ECO:0000313" key="9">
    <source>
        <dbReference type="Proteomes" id="UP000198822"/>
    </source>
</evidence>
<dbReference type="InterPro" id="IPR036291">
    <property type="entry name" value="NAD(P)-bd_dom_sf"/>
</dbReference>
<dbReference type="PANTHER" id="PTHR43880:SF12">
    <property type="entry name" value="ALCOHOL DEHYDROGENASE CLASS-3"/>
    <property type="match status" value="1"/>
</dbReference>
<dbReference type="InterPro" id="IPR013149">
    <property type="entry name" value="ADH-like_C"/>
</dbReference>
<dbReference type="OrthoDB" id="334894at2"/>
<sequence length="371" mass="37850">MRRVRAAVLERADAPRPFATSRPVVVAELELSDPGPGEVLVRMEAAGVCHSDLSRLTGVRAVAVPLVLGHEGCGIVEAVGPGVGRVAVGDRVTATFMPRCGACSACTGRRWRLCERGLVANAAGALLSGERRFRRDGVPIDHHSGVSAFAERIVTSEHSLVRIPHAVPADVGALLGCAVLTGGGAVANAGRLERGESVAIVGLGGVGMAAALMAEALGAGSITAIDANVARLDVARGMGATDALTPDEAAARGARFDLVVECVGNAAALSTAVAATDVGGRTVAVGLPRPGTEVAVDALALVTEARTLVGSYMGSGDPDADIARAAAMVLDGTLRIDRLITGHVALDDLPEAMDRLDRGEAIRQIVRFPEP</sequence>
<evidence type="ECO:0000256" key="1">
    <source>
        <dbReference type="ARBA" id="ARBA00008072"/>
    </source>
</evidence>
<dbReference type="Gene3D" id="3.40.50.720">
    <property type="entry name" value="NAD(P)-binding Rossmann-like Domain"/>
    <property type="match status" value="1"/>
</dbReference>
<dbReference type="InterPro" id="IPR011032">
    <property type="entry name" value="GroES-like_sf"/>
</dbReference>
<dbReference type="GO" id="GO:0046294">
    <property type="term" value="P:formaldehyde catabolic process"/>
    <property type="evidence" value="ECO:0007669"/>
    <property type="project" value="TreeGrafter"/>
</dbReference>
<dbReference type="Pfam" id="PF00107">
    <property type="entry name" value="ADH_zinc_N"/>
    <property type="match status" value="1"/>
</dbReference>
<dbReference type="GO" id="GO:0008270">
    <property type="term" value="F:zinc ion binding"/>
    <property type="evidence" value="ECO:0007669"/>
    <property type="project" value="InterPro"/>
</dbReference>
<evidence type="ECO:0000256" key="4">
    <source>
        <dbReference type="ARBA" id="ARBA00023002"/>
    </source>
</evidence>
<keyword evidence="5" id="KW-0520">NAD</keyword>
<evidence type="ECO:0000259" key="7">
    <source>
        <dbReference type="SMART" id="SM00829"/>
    </source>
</evidence>
<keyword evidence="2 6" id="KW-0479">Metal-binding</keyword>
<keyword evidence="3 6" id="KW-0862">Zinc</keyword>
<dbReference type="EMBL" id="LT629695">
    <property type="protein sequence ID" value="SDH42303.1"/>
    <property type="molecule type" value="Genomic_DNA"/>
</dbReference>
<keyword evidence="4" id="KW-0560">Oxidoreductase</keyword>
<protein>
    <submittedName>
        <fullName evidence="8">Alcohol dehydrogenase</fullName>
    </submittedName>
</protein>
<dbReference type="PROSITE" id="PS00059">
    <property type="entry name" value="ADH_ZINC"/>
    <property type="match status" value="1"/>
</dbReference>
<dbReference type="SUPFAM" id="SSF51735">
    <property type="entry name" value="NAD(P)-binding Rossmann-fold domains"/>
    <property type="match status" value="1"/>
</dbReference>
<dbReference type="Proteomes" id="UP000198822">
    <property type="component" value="Chromosome I"/>
</dbReference>
<evidence type="ECO:0000256" key="6">
    <source>
        <dbReference type="RuleBase" id="RU361277"/>
    </source>
</evidence>
<proteinExistence type="inferred from homology"/>
<evidence type="ECO:0000313" key="8">
    <source>
        <dbReference type="EMBL" id="SDH42303.1"/>
    </source>
</evidence>
<dbReference type="RefSeq" id="WP_092503354.1">
    <property type="nucleotide sequence ID" value="NZ_LT629695.1"/>
</dbReference>
<dbReference type="Pfam" id="PF08240">
    <property type="entry name" value="ADH_N"/>
    <property type="match status" value="1"/>
</dbReference>
<dbReference type="SMART" id="SM00829">
    <property type="entry name" value="PKS_ER"/>
    <property type="match status" value="1"/>
</dbReference>
<feature type="domain" description="Enoyl reductase (ER)" evidence="7">
    <location>
        <begin position="16"/>
        <end position="366"/>
    </location>
</feature>
<dbReference type="GO" id="GO:0005829">
    <property type="term" value="C:cytosol"/>
    <property type="evidence" value="ECO:0007669"/>
    <property type="project" value="TreeGrafter"/>
</dbReference>
<organism evidence="8 9">
    <name type="scientific">Agrococcus jejuensis</name>
    <dbReference type="NCBI Taxonomy" id="399736"/>
    <lineage>
        <taxon>Bacteria</taxon>
        <taxon>Bacillati</taxon>
        <taxon>Actinomycetota</taxon>
        <taxon>Actinomycetes</taxon>
        <taxon>Micrococcales</taxon>
        <taxon>Microbacteriaceae</taxon>
        <taxon>Agrococcus</taxon>
    </lineage>
</organism>
<comment type="similarity">
    <text evidence="1 6">Belongs to the zinc-containing alcohol dehydrogenase family.</text>
</comment>
<keyword evidence="9" id="KW-1185">Reference proteome</keyword>
<dbReference type="STRING" id="399736.SAMN04489720_1216"/>
<dbReference type="PANTHER" id="PTHR43880">
    <property type="entry name" value="ALCOHOL DEHYDROGENASE"/>
    <property type="match status" value="1"/>
</dbReference>
<comment type="cofactor">
    <cofactor evidence="6">
        <name>Zn(2+)</name>
        <dbReference type="ChEBI" id="CHEBI:29105"/>
    </cofactor>
</comment>
<dbReference type="SUPFAM" id="SSF50129">
    <property type="entry name" value="GroES-like"/>
    <property type="match status" value="1"/>
</dbReference>
<dbReference type="InterPro" id="IPR013154">
    <property type="entry name" value="ADH-like_N"/>
</dbReference>
<name>A0A1G8CAL1_9MICO</name>
<gene>
    <name evidence="8" type="ORF">SAMN04489720_1216</name>
</gene>
<dbReference type="Gene3D" id="3.90.180.10">
    <property type="entry name" value="Medium-chain alcohol dehydrogenases, catalytic domain"/>
    <property type="match status" value="1"/>
</dbReference>
<evidence type="ECO:0000256" key="2">
    <source>
        <dbReference type="ARBA" id="ARBA00022723"/>
    </source>
</evidence>
<evidence type="ECO:0000256" key="3">
    <source>
        <dbReference type="ARBA" id="ARBA00022833"/>
    </source>
</evidence>
<reference evidence="9" key="1">
    <citation type="submission" date="2016-10" db="EMBL/GenBank/DDBJ databases">
        <authorList>
            <person name="Varghese N."/>
            <person name="Submissions S."/>
        </authorList>
    </citation>
    <scope>NUCLEOTIDE SEQUENCE [LARGE SCALE GENOMIC DNA]</scope>
    <source>
        <strain evidence="9">DSM 22002</strain>
    </source>
</reference>
<dbReference type="InterPro" id="IPR020843">
    <property type="entry name" value="ER"/>
</dbReference>
<evidence type="ECO:0000256" key="5">
    <source>
        <dbReference type="ARBA" id="ARBA00023027"/>
    </source>
</evidence>
<dbReference type="AlphaFoldDB" id="A0A1G8CAL1"/>
<dbReference type="GO" id="GO:0051903">
    <property type="term" value="F:S-(hydroxymethyl)glutathione dehydrogenase [NAD(P)+] activity"/>
    <property type="evidence" value="ECO:0007669"/>
    <property type="project" value="TreeGrafter"/>
</dbReference>
<dbReference type="InterPro" id="IPR002328">
    <property type="entry name" value="ADH_Zn_CS"/>
</dbReference>
<accession>A0A1G8CAL1</accession>